<evidence type="ECO:0000256" key="1">
    <source>
        <dbReference type="ARBA" id="ARBA00022617"/>
    </source>
</evidence>
<evidence type="ECO:0000256" key="2">
    <source>
        <dbReference type="ARBA" id="ARBA00022723"/>
    </source>
</evidence>
<keyword evidence="7" id="KW-1185">Reference proteome</keyword>
<dbReference type="Gene3D" id="1.10.760.10">
    <property type="entry name" value="Cytochrome c-like domain"/>
    <property type="match status" value="1"/>
</dbReference>
<protein>
    <submittedName>
        <fullName evidence="6">Cytochrome C</fullName>
    </submittedName>
</protein>
<dbReference type="GO" id="GO:0009055">
    <property type="term" value="F:electron transfer activity"/>
    <property type="evidence" value="ECO:0007669"/>
    <property type="project" value="InterPro"/>
</dbReference>
<reference evidence="6 7" key="1">
    <citation type="submission" date="2017-09" db="EMBL/GenBank/DDBJ databases">
        <title>Genomics of the genus Arcobacter.</title>
        <authorList>
            <person name="Perez-Cataluna A."/>
            <person name="Figueras M.J."/>
            <person name="Salas-Masso N."/>
        </authorList>
    </citation>
    <scope>NUCLEOTIDE SEQUENCE [LARGE SCALE GENOMIC DNA]</scope>
    <source>
        <strain evidence="6 7">DSM 18005</strain>
    </source>
</reference>
<dbReference type="PROSITE" id="PS51007">
    <property type="entry name" value="CYTC"/>
    <property type="match status" value="1"/>
</dbReference>
<evidence type="ECO:0000313" key="6">
    <source>
        <dbReference type="EMBL" id="PKI81577.1"/>
    </source>
</evidence>
<dbReference type="Proteomes" id="UP000233248">
    <property type="component" value="Unassembled WGS sequence"/>
</dbReference>
<evidence type="ECO:0000256" key="4">
    <source>
        <dbReference type="PROSITE-ProRule" id="PRU00433"/>
    </source>
</evidence>
<evidence type="ECO:0000256" key="3">
    <source>
        <dbReference type="ARBA" id="ARBA00023004"/>
    </source>
</evidence>
<dbReference type="SUPFAM" id="SSF46626">
    <property type="entry name" value="Cytochrome c"/>
    <property type="match status" value="1"/>
</dbReference>
<keyword evidence="3 4" id="KW-0408">Iron</keyword>
<dbReference type="AlphaFoldDB" id="A0A2N1J4U2"/>
<organism evidence="6 7">
    <name type="scientific">Malaciobacter halophilus</name>
    <dbReference type="NCBI Taxonomy" id="197482"/>
    <lineage>
        <taxon>Bacteria</taxon>
        <taxon>Pseudomonadati</taxon>
        <taxon>Campylobacterota</taxon>
        <taxon>Epsilonproteobacteria</taxon>
        <taxon>Campylobacterales</taxon>
        <taxon>Arcobacteraceae</taxon>
        <taxon>Malaciobacter</taxon>
    </lineage>
</organism>
<name>A0A2N1J4U2_9BACT</name>
<accession>A0A2N1J4U2</accession>
<keyword evidence="2 4" id="KW-0479">Metal-binding</keyword>
<evidence type="ECO:0000313" key="7">
    <source>
        <dbReference type="Proteomes" id="UP000233248"/>
    </source>
</evidence>
<dbReference type="InterPro" id="IPR009056">
    <property type="entry name" value="Cyt_c-like_dom"/>
</dbReference>
<sequence>MFVPVFAQDNASLLFSGNCETCHRVGKSISAPSINLIKKRYKEAFLNKKEFIKYMSEWVYKPNIEGSIMLEQVKKYELMPHLHYDKKTLEDIASYIYDTEF</sequence>
<dbReference type="InterPro" id="IPR036909">
    <property type="entry name" value="Cyt_c-like_dom_sf"/>
</dbReference>
<dbReference type="OrthoDB" id="5347982at2"/>
<dbReference type="GO" id="GO:0046872">
    <property type="term" value="F:metal ion binding"/>
    <property type="evidence" value="ECO:0007669"/>
    <property type="project" value="UniProtKB-KW"/>
</dbReference>
<feature type="domain" description="Cytochrome c" evidence="5">
    <location>
        <begin position="6"/>
        <end position="100"/>
    </location>
</feature>
<evidence type="ECO:0000259" key="5">
    <source>
        <dbReference type="PROSITE" id="PS51007"/>
    </source>
</evidence>
<dbReference type="Pfam" id="PF00034">
    <property type="entry name" value="Cytochrom_C"/>
    <property type="match status" value="1"/>
</dbReference>
<comment type="caution">
    <text evidence="6">The sequence shown here is derived from an EMBL/GenBank/DDBJ whole genome shotgun (WGS) entry which is preliminary data.</text>
</comment>
<proteinExistence type="predicted"/>
<dbReference type="EMBL" id="NXIF01000013">
    <property type="protein sequence ID" value="PKI81577.1"/>
    <property type="molecule type" value="Genomic_DNA"/>
</dbReference>
<gene>
    <name evidence="6" type="ORF">CP960_03525</name>
</gene>
<keyword evidence="1 4" id="KW-0349">Heme</keyword>
<dbReference type="GO" id="GO:0020037">
    <property type="term" value="F:heme binding"/>
    <property type="evidence" value="ECO:0007669"/>
    <property type="project" value="InterPro"/>
</dbReference>